<dbReference type="InterPro" id="IPR029068">
    <property type="entry name" value="Glyas_Bleomycin-R_OHBP_Dase"/>
</dbReference>
<evidence type="ECO:0000259" key="4">
    <source>
        <dbReference type="PROSITE" id="PS51819"/>
    </source>
</evidence>
<evidence type="ECO:0000256" key="2">
    <source>
        <dbReference type="ARBA" id="ARBA00021572"/>
    </source>
</evidence>
<dbReference type="InterPro" id="IPR037523">
    <property type="entry name" value="VOC_core"/>
</dbReference>
<accession>A0A5C4LEP2</accession>
<gene>
    <name evidence="5" type="ORF">FF100_21395</name>
</gene>
<dbReference type="OrthoDB" id="9803104at2"/>
<dbReference type="Proteomes" id="UP000305267">
    <property type="component" value="Unassembled WGS sequence"/>
</dbReference>
<organism evidence="5 6">
    <name type="scientific">Methylobacterium terricola</name>
    <dbReference type="NCBI Taxonomy" id="2583531"/>
    <lineage>
        <taxon>Bacteria</taxon>
        <taxon>Pseudomonadati</taxon>
        <taxon>Pseudomonadota</taxon>
        <taxon>Alphaproteobacteria</taxon>
        <taxon>Hyphomicrobiales</taxon>
        <taxon>Methylobacteriaceae</taxon>
        <taxon>Methylobacterium</taxon>
    </lineage>
</organism>
<reference evidence="5 6" key="1">
    <citation type="submission" date="2019-06" db="EMBL/GenBank/DDBJ databases">
        <title>Genome of Methylobacterium sp. 17Sr1-39.</title>
        <authorList>
            <person name="Seo T."/>
        </authorList>
    </citation>
    <scope>NUCLEOTIDE SEQUENCE [LARGE SCALE GENOMIC DNA]</scope>
    <source>
        <strain evidence="5 6">17Sr1-39</strain>
    </source>
</reference>
<dbReference type="EMBL" id="VDDA01000011">
    <property type="protein sequence ID" value="TNC10715.1"/>
    <property type="molecule type" value="Genomic_DNA"/>
</dbReference>
<sequence>MPTIDDAKARARRLRAALAGHAIEIPQALSLELTAAELGYRDWNTAAAALKDEKPGRISFQQAIPILRIFDVAKAREFYCDFLGFTVNMEHRFEPELPLYMAIARAGLELHLSEHHGDASPGSTAYVWMTGIHAFHAELIAKRYGYGRPGIETLPWGDQVQVSDPFGNRIRFCQKHGSSR</sequence>
<evidence type="ECO:0000256" key="1">
    <source>
        <dbReference type="ARBA" id="ARBA00011051"/>
    </source>
</evidence>
<dbReference type="Pfam" id="PF19581">
    <property type="entry name" value="Glyoxalase_7"/>
    <property type="match status" value="1"/>
</dbReference>
<dbReference type="CDD" id="cd08349">
    <property type="entry name" value="BLMA_like"/>
    <property type="match status" value="1"/>
</dbReference>
<dbReference type="GO" id="GO:0046677">
    <property type="term" value="P:response to antibiotic"/>
    <property type="evidence" value="ECO:0007669"/>
    <property type="project" value="UniProtKB-KW"/>
</dbReference>
<evidence type="ECO:0000313" key="6">
    <source>
        <dbReference type="Proteomes" id="UP000305267"/>
    </source>
</evidence>
<comment type="similarity">
    <text evidence="1">Belongs to the bleomycin resistance protein family.</text>
</comment>
<dbReference type="RefSeq" id="WP_139037770.1">
    <property type="nucleotide sequence ID" value="NZ_VDDA01000011.1"/>
</dbReference>
<evidence type="ECO:0000313" key="5">
    <source>
        <dbReference type="EMBL" id="TNC10715.1"/>
    </source>
</evidence>
<evidence type="ECO:0000256" key="3">
    <source>
        <dbReference type="ARBA" id="ARBA00023251"/>
    </source>
</evidence>
<dbReference type="SUPFAM" id="SSF54593">
    <property type="entry name" value="Glyoxalase/Bleomycin resistance protein/Dihydroxybiphenyl dioxygenase"/>
    <property type="match status" value="1"/>
</dbReference>
<name>A0A5C4LEP2_9HYPH</name>
<protein>
    <recommendedName>
        <fullName evidence="2">Bleomycin resistance protein</fullName>
    </recommendedName>
</protein>
<dbReference type="AlphaFoldDB" id="A0A5C4LEP2"/>
<feature type="domain" description="VOC" evidence="4">
    <location>
        <begin position="59"/>
        <end position="175"/>
    </location>
</feature>
<dbReference type="PROSITE" id="PS51819">
    <property type="entry name" value="VOC"/>
    <property type="match status" value="1"/>
</dbReference>
<dbReference type="InterPro" id="IPR000335">
    <property type="entry name" value="Bleomycin-R"/>
</dbReference>
<dbReference type="Gene3D" id="3.10.180.10">
    <property type="entry name" value="2,3-Dihydroxybiphenyl 1,2-Dioxygenase, domain 1"/>
    <property type="match status" value="1"/>
</dbReference>
<keyword evidence="6" id="KW-1185">Reference proteome</keyword>
<keyword evidence="3" id="KW-0046">Antibiotic resistance</keyword>
<comment type="caution">
    <text evidence="5">The sequence shown here is derived from an EMBL/GenBank/DDBJ whole genome shotgun (WGS) entry which is preliminary data.</text>
</comment>
<proteinExistence type="inferred from homology"/>